<reference evidence="8 9" key="1">
    <citation type="journal article" date="2008" name="Nature">
        <title>The genome of Laccaria bicolor provides insights into mycorrhizal symbiosis.</title>
        <authorList>
            <person name="Martin F."/>
            <person name="Aerts A."/>
            <person name="Ahren D."/>
            <person name="Brun A."/>
            <person name="Danchin E.G.J."/>
            <person name="Duchaussoy F."/>
            <person name="Gibon J."/>
            <person name="Kohler A."/>
            <person name="Lindquist E."/>
            <person name="Pereda V."/>
            <person name="Salamov A."/>
            <person name="Shapiro H.J."/>
            <person name="Wuyts J."/>
            <person name="Blaudez D."/>
            <person name="Buee M."/>
            <person name="Brokstein P."/>
            <person name="Canbaeck B."/>
            <person name="Cohen D."/>
            <person name="Courty P.E."/>
            <person name="Coutinho P.M."/>
            <person name="Delaruelle C."/>
            <person name="Detter J.C."/>
            <person name="Deveau A."/>
            <person name="DiFazio S."/>
            <person name="Duplessis S."/>
            <person name="Fraissinet-Tachet L."/>
            <person name="Lucic E."/>
            <person name="Frey-Klett P."/>
            <person name="Fourrey C."/>
            <person name="Feussner I."/>
            <person name="Gay G."/>
            <person name="Grimwood J."/>
            <person name="Hoegger P.J."/>
            <person name="Jain P."/>
            <person name="Kilaru S."/>
            <person name="Labbe J."/>
            <person name="Lin Y.C."/>
            <person name="Legue V."/>
            <person name="Le Tacon F."/>
            <person name="Marmeisse R."/>
            <person name="Melayah D."/>
            <person name="Montanini B."/>
            <person name="Muratet M."/>
            <person name="Nehls U."/>
            <person name="Niculita-Hirzel H."/>
            <person name="Oudot-Le Secq M.P."/>
            <person name="Peter M."/>
            <person name="Quesneville H."/>
            <person name="Rajashekar B."/>
            <person name="Reich M."/>
            <person name="Rouhier N."/>
            <person name="Schmutz J."/>
            <person name="Yin T."/>
            <person name="Chalot M."/>
            <person name="Henrissat B."/>
            <person name="Kuees U."/>
            <person name="Lucas S."/>
            <person name="Van de Peer Y."/>
            <person name="Podila G.K."/>
            <person name="Polle A."/>
            <person name="Pukkila P.J."/>
            <person name="Richardson P.M."/>
            <person name="Rouze P."/>
            <person name="Sanders I.R."/>
            <person name="Stajich J.E."/>
            <person name="Tunlid A."/>
            <person name="Tuskan G."/>
            <person name="Grigoriev I.V."/>
        </authorList>
    </citation>
    <scope>NUCLEOTIDE SEQUENCE [LARGE SCALE GENOMIC DNA]</scope>
    <source>
        <strain evidence="9">S238N-H82 / ATCC MYA-4686</strain>
    </source>
</reference>
<evidence type="ECO:0000313" key="9">
    <source>
        <dbReference type="Proteomes" id="UP000001194"/>
    </source>
</evidence>
<keyword evidence="5" id="KW-0539">Nucleus</keyword>
<dbReference type="HOGENOM" id="CLU_074886_0_0_1"/>
<feature type="compositionally biased region" description="Basic and acidic residues" evidence="7">
    <location>
        <begin position="1"/>
        <end position="10"/>
    </location>
</feature>
<dbReference type="KEGG" id="lbc:LACBIDRAFT_296367"/>
<proteinExistence type="predicted"/>
<keyword evidence="4" id="KW-0040">ANK repeat</keyword>
<feature type="coiled-coil region" evidence="6">
    <location>
        <begin position="190"/>
        <end position="229"/>
    </location>
</feature>
<dbReference type="AlphaFoldDB" id="B0D8M0"/>
<dbReference type="PANTHER" id="PTHR15263">
    <property type="entry name" value="I-KAPPA-B-LIKE PROTEIN IKBL"/>
    <property type="match status" value="1"/>
</dbReference>
<feature type="region of interest" description="Disordered" evidence="7">
    <location>
        <begin position="1"/>
        <end position="90"/>
    </location>
</feature>
<dbReference type="RefSeq" id="XP_001880409.1">
    <property type="nucleotide sequence ID" value="XM_001880374.1"/>
</dbReference>
<keyword evidence="2" id="KW-0597">Phosphoprotein</keyword>
<evidence type="ECO:0000256" key="7">
    <source>
        <dbReference type="SAM" id="MobiDB-lite"/>
    </source>
</evidence>
<dbReference type="STRING" id="486041.B0D8M0"/>
<feature type="compositionally biased region" description="Basic residues" evidence="7">
    <location>
        <begin position="18"/>
        <end position="29"/>
    </location>
</feature>
<comment type="subcellular location">
    <subcellularLocation>
        <location evidence="1">Nucleus</location>
    </subcellularLocation>
</comment>
<evidence type="ECO:0000256" key="2">
    <source>
        <dbReference type="ARBA" id="ARBA00022553"/>
    </source>
</evidence>
<dbReference type="InParanoid" id="B0D8M0"/>
<gene>
    <name evidence="8" type="ORF">LACBIDRAFT_296367</name>
</gene>
<protein>
    <submittedName>
        <fullName evidence="8">Predicted protein</fullName>
    </submittedName>
</protein>
<dbReference type="PANTHER" id="PTHR15263:SF1">
    <property type="entry name" value="NF-KAPPA-B INHIBITOR-LIKE PROTEIN 1"/>
    <property type="match status" value="1"/>
</dbReference>
<evidence type="ECO:0000256" key="6">
    <source>
        <dbReference type="SAM" id="Coils"/>
    </source>
</evidence>
<dbReference type="GO" id="GO:0005634">
    <property type="term" value="C:nucleus"/>
    <property type="evidence" value="ECO:0007669"/>
    <property type="project" value="UniProtKB-SubCell"/>
</dbReference>
<keyword evidence="3" id="KW-0677">Repeat</keyword>
<feature type="compositionally biased region" description="Basic and acidic residues" evidence="7">
    <location>
        <begin position="30"/>
        <end position="44"/>
    </location>
</feature>
<dbReference type="InterPro" id="IPR038753">
    <property type="entry name" value="NFKBIL1"/>
</dbReference>
<dbReference type="Proteomes" id="UP000001194">
    <property type="component" value="Unassembled WGS sequence"/>
</dbReference>
<dbReference type="EMBL" id="DS547100">
    <property type="protein sequence ID" value="EDR09096.1"/>
    <property type="molecule type" value="Genomic_DNA"/>
</dbReference>
<dbReference type="OrthoDB" id="412109at2759"/>
<name>B0D8M0_LACBS</name>
<keyword evidence="9" id="KW-1185">Reference proteome</keyword>
<evidence type="ECO:0000256" key="1">
    <source>
        <dbReference type="ARBA" id="ARBA00004123"/>
    </source>
</evidence>
<evidence type="ECO:0000256" key="3">
    <source>
        <dbReference type="ARBA" id="ARBA00022737"/>
    </source>
</evidence>
<sequence length="367" mass="42724">MHKLHFKDTPQEQSAGRSQKRASKRKRKRDYLDHDDEHKRDTSSKRPHASASGDLPPRKWASSDEDDAGSSYGPHPVNSSKIPSDWKENAHKPDYDTIYAELEEQRFREKMFDALGDDERVDSLEARFNDFGHVPDRWRSAGGLKAGEGIREDDFLRLDPQNMDEEEYAEWVRTGMYRKTHAAECAEYLRKKAAKAARRAEEKARKAETVRLEKAMKEERQRKKQEQESRRLDYAREEYHMRWKILLSTPGDDDPMGISFHSIPWPVAAAYQCTANKSDDKKRATFSVDDLTAEAISAFLLNLISGRPAEERKKEKKEKLREAFLRFHPDKFEGRFMRRVARKDEEKVRQAIGQVSRVLNVLLSEGQ</sequence>
<evidence type="ECO:0000313" key="8">
    <source>
        <dbReference type="EMBL" id="EDR09096.1"/>
    </source>
</evidence>
<dbReference type="GeneID" id="6075876"/>
<evidence type="ECO:0000256" key="5">
    <source>
        <dbReference type="ARBA" id="ARBA00023242"/>
    </source>
</evidence>
<organism evidence="9">
    <name type="scientific">Laccaria bicolor (strain S238N-H82 / ATCC MYA-4686)</name>
    <name type="common">Bicoloured deceiver</name>
    <name type="synonym">Laccaria laccata var. bicolor</name>
    <dbReference type="NCBI Taxonomy" id="486041"/>
    <lineage>
        <taxon>Eukaryota</taxon>
        <taxon>Fungi</taxon>
        <taxon>Dikarya</taxon>
        <taxon>Basidiomycota</taxon>
        <taxon>Agaricomycotina</taxon>
        <taxon>Agaricomycetes</taxon>
        <taxon>Agaricomycetidae</taxon>
        <taxon>Agaricales</taxon>
        <taxon>Agaricineae</taxon>
        <taxon>Hydnangiaceae</taxon>
        <taxon>Laccaria</taxon>
    </lineage>
</organism>
<keyword evidence="6" id="KW-0175">Coiled coil</keyword>
<accession>B0D8M0</accession>
<dbReference type="GO" id="GO:0043124">
    <property type="term" value="P:negative regulation of canonical NF-kappaB signal transduction"/>
    <property type="evidence" value="ECO:0007669"/>
    <property type="project" value="InterPro"/>
</dbReference>
<evidence type="ECO:0000256" key="4">
    <source>
        <dbReference type="ARBA" id="ARBA00023043"/>
    </source>
</evidence>